<dbReference type="PANTHER" id="PTHR14969">
    <property type="entry name" value="SPHINGOSINE-1-PHOSPHATE PHOSPHOHYDROLASE"/>
    <property type="match status" value="1"/>
</dbReference>
<organism evidence="3 4">
    <name type="scientific">Bacillus rhizoplanae</name>
    <dbReference type="NCBI Taxonomy" id="2880966"/>
    <lineage>
        <taxon>Bacteria</taxon>
        <taxon>Bacillati</taxon>
        <taxon>Bacillota</taxon>
        <taxon>Bacilli</taxon>
        <taxon>Bacillales</taxon>
        <taxon>Bacillaceae</taxon>
        <taxon>Bacillus</taxon>
    </lineage>
</organism>
<dbReference type="Pfam" id="PF01569">
    <property type="entry name" value="PAP2"/>
    <property type="match status" value="1"/>
</dbReference>
<dbReference type="RefSeq" id="WP_230575792.1">
    <property type="nucleotide sequence ID" value="NZ_CAKJTI010000016.1"/>
</dbReference>
<dbReference type="SMART" id="SM00014">
    <property type="entry name" value="acidPPc"/>
    <property type="match status" value="1"/>
</dbReference>
<evidence type="ECO:0000259" key="2">
    <source>
        <dbReference type="SMART" id="SM00014"/>
    </source>
</evidence>
<evidence type="ECO:0000256" key="1">
    <source>
        <dbReference type="SAM" id="Phobius"/>
    </source>
</evidence>
<gene>
    <name evidence="3" type="ORF">BACCIP111899_02962</name>
</gene>
<evidence type="ECO:0000313" key="4">
    <source>
        <dbReference type="Proteomes" id="UP000789423"/>
    </source>
</evidence>
<dbReference type="Proteomes" id="UP000789423">
    <property type="component" value="Unassembled WGS sequence"/>
</dbReference>
<dbReference type="InterPro" id="IPR036938">
    <property type="entry name" value="PAP2/HPO_sf"/>
</dbReference>
<keyword evidence="1" id="KW-0812">Transmembrane</keyword>
<keyword evidence="1" id="KW-0472">Membrane</keyword>
<name>A0ABM8YD69_9BACI</name>
<dbReference type="SUPFAM" id="SSF48317">
    <property type="entry name" value="Acid phosphatase/Vanadium-dependent haloperoxidase"/>
    <property type="match status" value="1"/>
</dbReference>
<dbReference type="InterPro" id="IPR000326">
    <property type="entry name" value="PAP2/HPO"/>
</dbReference>
<keyword evidence="4" id="KW-1185">Reference proteome</keyword>
<keyword evidence="1" id="KW-1133">Transmembrane helix</keyword>
<dbReference type="PANTHER" id="PTHR14969:SF13">
    <property type="entry name" value="AT30094P"/>
    <property type="match status" value="1"/>
</dbReference>
<feature type="transmembrane region" description="Helical" evidence="1">
    <location>
        <begin position="7"/>
        <end position="25"/>
    </location>
</feature>
<feature type="transmembrane region" description="Helical" evidence="1">
    <location>
        <begin position="183"/>
        <end position="204"/>
    </location>
</feature>
<comment type="caution">
    <text evidence="3">The sequence shown here is derived from an EMBL/GenBank/DDBJ whole genome shotgun (WGS) entry which is preliminary data.</text>
</comment>
<feature type="transmembrane region" description="Helical" evidence="1">
    <location>
        <begin position="156"/>
        <end position="177"/>
    </location>
</feature>
<accession>A0ABM8YD69</accession>
<dbReference type="EMBL" id="CAKJTI010000016">
    <property type="protein sequence ID" value="CAG9613743.1"/>
    <property type="molecule type" value="Genomic_DNA"/>
</dbReference>
<proteinExistence type="predicted"/>
<protein>
    <recommendedName>
        <fullName evidence="2">Phosphatidic acid phosphatase type 2/haloperoxidase domain-containing protein</fullName>
    </recommendedName>
</protein>
<feature type="domain" description="Phosphatidic acid phosphatase type 2/haloperoxidase" evidence="2">
    <location>
        <begin position="85"/>
        <end position="198"/>
    </location>
</feature>
<dbReference type="CDD" id="cd03392">
    <property type="entry name" value="PAP2_like_2"/>
    <property type="match status" value="1"/>
</dbReference>
<feature type="transmembrane region" description="Helical" evidence="1">
    <location>
        <begin position="52"/>
        <end position="75"/>
    </location>
</feature>
<reference evidence="3 4" key="1">
    <citation type="submission" date="2021-10" db="EMBL/GenBank/DDBJ databases">
        <authorList>
            <person name="Criscuolo A."/>
        </authorList>
    </citation>
    <scope>NUCLEOTIDE SEQUENCE [LARGE SCALE GENOMIC DNA]</scope>
    <source>
        <strain evidence="4">CIP 111899</strain>
    </source>
</reference>
<feature type="transmembrane region" description="Helical" evidence="1">
    <location>
        <begin position="122"/>
        <end position="144"/>
    </location>
</feature>
<evidence type="ECO:0000313" key="3">
    <source>
        <dbReference type="EMBL" id="CAG9613743.1"/>
    </source>
</evidence>
<dbReference type="Gene3D" id="1.20.144.10">
    <property type="entry name" value="Phosphatidic acid phosphatase type 2/haloperoxidase"/>
    <property type="match status" value="2"/>
</dbReference>
<sequence length="217" mass="25556">MKRYRHLYTLLFVLLICFIVLSFSYQTSFIDQFDNAVSNYIQSFRNEYLTSYFIWMSYVGSKKVYFPVLFILLMYFLIRRRYMAAILLMINFYGSRYMNYMLKLWYERPRPDISQLVTATGYSFPSGHSMNAVAFLGFIAYITITEHRLQLHQKILLIFISCFLIFSISISRIYLGVHYPSDILAGWAAGGSWLVLCIMFHQTFIPHSADSKPSVSR</sequence>